<evidence type="ECO:0000256" key="4">
    <source>
        <dbReference type="ARBA" id="ARBA00023136"/>
    </source>
</evidence>
<feature type="domain" description="Major facilitator superfamily (MFS) profile" evidence="6">
    <location>
        <begin position="19"/>
        <end position="433"/>
    </location>
</feature>
<dbReference type="GO" id="GO:0005886">
    <property type="term" value="C:plasma membrane"/>
    <property type="evidence" value="ECO:0007669"/>
    <property type="project" value="TreeGrafter"/>
</dbReference>
<keyword evidence="2 5" id="KW-0812">Transmembrane</keyword>
<dbReference type="PANTHER" id="PTHR23508">
    <property type="entry name" value="CARBOXYLIC ACID TRANSPORTER PROTEIN HOMOLOG"/>
    <property type="match status" value="1"/>
</dbReference>
<reference evidence="7 8" key="1">
    <citation type="journal article" date="2015" name="Genome Announc.">
        <title>Draft Genome Sequence of Burkholderia sp. Strain PML1(12), an Ectomycorrhizosphere-Inhabiting Bacterium with Effective Mineral-Weathering Ability.</title>
        <authorList>
            <person name="Uroz S."/>
            <person name="Oger P."/>
        </authorList>
    </citation>
    <scope>NUCLEOTIDE SEQUENCE [LARGE SCALE GENOMIC DNA]</scope>
    <source>
        <strain evidence="8">PML1(12)</strain>
    </source>
</reference>
<feature type="transmembrane region" description="Helical" evidence="5">
    <location>
        <begin position="249"/>
        <end position="270"/>
    </location>
</feature>
<sequence>MDLEALIDSKPISRFQILVIGLCALVAMMDGFDMQSIAFVAPEIVGAWKIAPAVIGLVFGAGLLGGLIGAVIFGRIGDSKGRKPTLLCAILLVAIGSFATPFSSSITTLIVALFFTGIGLGGAMPNFIALASEYSPSRRRATLVALMFCGFPLGAVIGGLVSARLIPLFGWTSVFVAGGVFSLLILPLVATRIPESARFLGLRNDRMKVLPIVTRMGYADTWNGDVGAAARGHSSVARLLADGRAPGTILLWIISFLSMFMLYMLINWIPMMARRSGLGIESAVVAVSMLNLGGIIGSVTLGRLSDSTRSPAIVLGGSYMVGAAMIALIGHAVHSGLALCSVAFLAGCFSMGAQLCTVALCANFYDTFLRATGIGCSMAAGRIGAIVGPVFGGMLLAAGTGAPSLFAMAGVTSLGAGAAVLTMGLLVMRPREHASKRTGANTVAREST</sequence>
<dbReference type="InterPro" id="IPR036259">
    <property type="entry name" value="MFS_trans_sf"/>
</dbReference>
<feature type="transmembrane region" description="Helical" evidence="5">
    <location>
        <begin position="85"/>
        <end position="103"/>
    </location>
</feature>
<keyword evidence="8" id="KW-1185">Reference proteome</keyword>
<dbReference type="Pfam" id="PF07690">
    <property type="entry name" value="MFS_1"/>
    <property type="match status" value="1"/>
</dbReference>
<feature type="transmembrane region" description="Helical" evidence="5">
    <location>
        <begin position="374"/>
        <end position="399"/>
    </location>
</feature>
<evidence type="ECO:0000256" key="3">
    <source>
        <dbReference type="ARBA" id="ARBA00022989"/>
    </source>
</evidence>
<dbReference type="PATRIC" id="fig|908627.4.peg.4072"/>
<dbReference type="AlphaFoldDB" id="A0A0J1FY11"/>
<feature type="transmembrane region" description="Helical" evidence="5">
    <location>
        <begin position="168"/>
        <end position="190"/>
    </location>
</feature>
<dbReference type="EMBL" id="AEJF01000116">
    <property type="protein sequence ID" value="KLU24833.1"/>
    <property type="molecule type" value="Genomic_DNA"/>
</dbReference>
<organism evidence="7 8">
    <name type="scientific">Caballeronia mineralivorans PML1(12)</name>
    <dbReference type="NCBI Taxonomy" id="908627"/>
    <lineage>
        <taxon>Bacteria</taxon>
        <taxon>Pseudomonadati</taxon>
        <taxon>Pseudomonadota</taxon>
        <taxon>Betaproteobacteria</taxon>
        <taxon>Burkholderiales</taxon>
        <taxon>Burkholderiaceae</taxon>
        <taxon>Caballeronia</taxon>
    </lineage>
</organism>
<dbReference type="PANTHER" id="PTHR23508:SF10">
    <property type="entry name" value="CARBOXYLIC ACID TRANSPORTER PROTEIN HOMOLOG"/>
    <property type="match status" value="1"/>
</dbReference>
<dbReference type="Proteomes" id="UP000035963">
    <property type="component" value="Unassembled WGS sequence"/>
</dbReference>
<feature type="transmembrane region" description="Helical" evidence="5">
    <location>
        <begin position="50"/>
        <end position="73"/>
    </location>
</feature>
<dbReference type="PROSITE" id="PS00217">
    <property type="entry name" value="SUGAR_TRANSPORT_2"/>
    <property type="match status" value="1"/>
</dbReference>
<dbReference type="GO" id="GO:0046943">
    <property type="term" value="F:carboxylic acid transmembrane transporter activity"/>
    <property type="evidence" value="ECO:0007669"/>
    <property type="project" value="TreeGrafter"/>
</dbReference>
<feature type="transmembrane region" description="Helical" evidence="5">
    <location>
        <begin position="313"/>
        <end position="330"/>
    </location>
</feature>
<feature type="transmembrane region" description="Helical" evidence="5">
    <location>
        <begin position="405"/>
        <end position="427"/>
    </location>
</feature>
<gene>
    <name evidence="7" type="ORF">EOS_18175</name>
</gene>
<feature type="transmembrane region" description="Helical" evidence="5">
    <location>
        <begin position="109"/>
        <end position="131"/>
    </location>
</feature>
<evidence type="ECO:0000256" key="2">
    <source>
        <dbReference type="ARBA" id="ARBA00022692"/>
    </source>
</evidence>
<proteinExistence type="predicted"/>
<dbReference type="InterPro" id="IPR005829">
    <property type="entry name" value="Sugar_transporter_CS"/>
</dbReference>
<feature type="transmembrane region" description="Helical" evidence="5">
    <location>
        <begin position="282"/>
        <end position="301"/>
    </location>
</feature>
<protein>
    <recommendedName>
        <fullName evidence="6">Major facilitator superfamily (MFS) profile domain-containing protein</fullName>
    </recommendedName>
</protein>
<feature type="transmembrane region" description="Helical" evidence="5">
    <location>
        <begin position="143"/>
        <end position="162"/>
    </location>
</feature>
<name>A0A0J1FY11_9BURK</name>
<evidence type="ECO:0000256" key="5">
    <source>
        <dbReference type="SAM" id="Phobius"/>
    </source>
</evidence>
<feature type="transmembrane region" description="Helical" evidence="5">
    <location>
        <begin position="12"/>
        <end position="30"/>
    </location>
</feature>
<comment type="subcellular location">
    <subcellularLocation>
        <location evidence="1">Membrane</location>
        <topology evidence="1">Multi-pass membrane protein</topology>
    </subcellularLocation>
</comment>
<comment type="caution">
    <text evidence="7">The sequence shown here is derived from an EMBL/GenBank/DDBJ whole genome shotgun (WGS) entry which is preliminary data.</text>
</comment>
<evidence type="ECO:0000313" key="7">
    <source>
        <dbReference type="EMBL" id="KLU24833.1"/>
    </source>
</evidence>
<dbReference type="InterPro" id="IPR011701">
    <property type="entry name" value="MFS"/>
</dbReference>
<dbReference type="PROSITE" id="PS50850">
    <property type="entry name" value="MFS"/>
    <property type="match status" value="1"/>
</dbReference>
<keyword evidence="3 5" id="KW-1133">Transmembrane helix</keyword>
<feature type="transmembrane region" description="Helical" evidence="5">
    <location>
        <begin position="336"/>
        <end position="362"/>
    </location>
</feature>
<evidence type="ECO:0000256" key="1">
    <source>
        <dbReference type="ARBA" id="ARBA00004141"/>
    </source>
</evidence>
<dbReference type="Gene3D" id="1.20.1250.20">
    <property type="entry name" value="MFS general substrate transporter like domains"/>
    <property type="match status" value="1"/>
</dbReference>
<dbReference type="SUPFAM" id="SSF103473">
    <property type="entry name" value="MFS general substrate transporter"/>
    <property type="match status" value="1"/>
</dbReference>
<dbReference type="InterPro" id="IPR020846">
    <property type="entry name" value="MFS_dom"/>
</dbReference>
<keyword evidence="4 5" id="KW-0472">Membrane</keyword>
<accession>A0A0J1FY11</accession>
<evidence type="ECO:0000313" key="8">
    <source>
        <dbReference type="Proteomes" id="UP000035963"/>
    </source>
</evidence>
<evidence type="ECO:0000259" key="6">
    <source>
        <dbReference type="PROSITE" id="PS50850"/>
    </source>
</evidence>